<evidence type="ECO:0000259" key="2">
    <source>
        <dbReference type="Pfam" id="PF14498"/>
    </source>
</evidence>
<evidence type="ECO:0000313" key="5">
    <source>
        <dbReference type="EMBL" id="TFL00267.1"/>
    </source>
</evidence>
<evidence type="ECO:0000259" key="3">
    <source>
        <dbReference type="Pfam" id="PF21307"/>
    </source>
</evidence>
<dbReference type="InterPro" id="IPR008928">
    <property type="entry name" value="6-hairpin_glycosidase_sf"/>
</dbReference>
<dbReference type="Gene3D" id="1.50.10.10">
    <property type="match status" value="1"/>
</dbReference>
<name>A0A5C3QFJ0_9AGAR</name>
<dbReference type="InterPro" id="IPR049053">
    <property type="entry name" value="AFCA-like_C"/>
</dbReference>
<reference evidence="5 6" key="1">
    <citation type="journal article" date="2019" name="Nat. Ecol. Evol.">
        <title>Megaphylogeny resolves global patterns of mushroom evolution.</title>
        <authorList>
            <person name="Varga T."/>
            <person name="Krizsan K."/>
            <person name="Foldi C."/>
            <person name="Dima B."/>
            <person name="Sanchez-Garcia M."/>
            <person name="Sanchez-Ramirez S."/>
            <person name="Szollosi G.J."/>
            <person name="Szarkandi J.G."/>
            <person name="Papp V."/>
            <person name="Albert L."/>
            <person name="Andreopoulos W."/>
            <person name="Angelini C."/>
            <person name="Antonin V."/>
            <person name="Barry K.W."/>
            <person name="Bougher N.L."/>
            <person name="Buchanan P."/>
            <person name="Buyck B."/>
            <person name="Bense V."/>
            <person name="Catcheside P."/>
            <person name="Chovatia M."/>
            <person name="Cooper J."/>
            <person name="Damon W."/>
            <person name="Desjardin D."/>
            <person name="Finy P."/>
            <person name="Geml J."/>
            <person name="Haridas S."/>
            <person name="Hughes K."/>
            <person name="Justo A."/>
            <person name="Karasinski D."/>
            <person name="Kautmanova I."/>
            <person name="Kiss B."/>
            <person name="Kocsube S."/>
            <person name="Kotiranta H."/>
            <person name="LaButti K.M."/>
            <person name="Lechner B.E."/>
            <person name="Liimatainen K."/>
            <person name="Lipzen A."/>
            <person name="Lukacs Z."/>
            <person name="Mihaltcheva S."/>
            <person name="Morgado L.N."/>
            <person name="Niskanen T."/>
            <person name="Noordeloos M.E."/>
            <person name="Ohm R.A."/>
            <person name="Ortiz-Santana B."/>
            <person name="Ovrebo C."/>
            <person name="Racz N."/>
            <person name="Riley R."/>
            <person name="Savchenko A."/>
            <person name="Shiryaev A."/>
            <person name="Soop K."/>
            <person name="Spirin V."/>
            <person name="Szebenyi C."/>
            <person name="Tomsovsky M."/>
            <person name="Tulloss R.E."/>
            <person name="Uehling J."/>
            <person name="Grigoriev I.V."/>
            <person name="Vagvolgyi C."/>
            <person name="Papp T."/>
            <person name="Martin F.M."/>
            <person name="Miettinen O."/>
            <person name="Hibbett D.S."/>
            <person name="Nagy L.G."/>
        </authorList>
    </citation>
    <scope>NUCLEOTIDE SEQUENCE [LARGE SCALE GENOMIC DNA]</scope>
    <source>
        <strain evidence="5 6">CBS 309.79</strain>
    </source>
</reference>
<protein>
    <submittedName>
        <fullName evidence="5">Glycoside hydrolase family 95 protein</fullName>
    </submittedName>
</protein>
<evidence type="ECO:0000256" key="1">
    <source>
        <dbReference type="SAM" id="SignalP"/>
    </source>
</evidence>
<dbReference type="Pfam" id="PF22124">
    <property type="entry name" value="Glyco_hydro_95_cat"/>
    <property type="match status" value="1"/>
</dbReference>
<keyword evidence="6" id="KW-1185">Reference proteome</keyword>
<dbReference type="OrthoDB" id="2848340at2759"/>
<evidence type="ECO:0000313" key="6">
    <source>
        <dbReference type="Proteomes" id="UP000305067"/>
    </source>
</evidence>
<dbReference type="InterPro" id="IPR012341">
    <property type="entry name" value="6hp_glycosidase-like_sf"/>
</dbReference>
<keyword evidence="1" id="KW-0732">Signal</keyword>
<dbReference type="PANTHER" id="PTHR31084">
    <property type="entry name" value="ALPHA-L-FUCOSIDASE 2"/>
    <property type="match status" value="1"/>
</dbReference>
<dbReference type="EMBL" id="ML178829">
    <property type="protein sequence ID" value="TFL00267.1"/>
    <property type="molecule type" value="Genomic_DNA"/>
</dbReference>
<dbReference type="GO" id="GO:0005975">
    <property type="term" value="P:carbohydrate metabolic process"/>
    <property type="evidence" value="ECO:0007669"/>
    <property type="project" value="InterPro"/>
</dbReference>
<feature type="signal peptide" evidence="1">
    <location>
        <begin position="1"/>
        <end position="16"/>
    </location>
</feature>
<evidence type="ECO:0000259" key="4">
    <source>
        <dbReference type="Pfam" id="PF22124"/>
    </source>
</evidence>
<dbReference type="Proteomes" id="UP000305067">
    <property type="component" value="Unassembled WGS sequence"/>
</dbReference>
<dbReference type="PANTHER" id="PTHR31084:SF3">
    <property type="entry name" value="ALPHA-FUCOSIDASE A"/>
    <property type="match status" value="1"/>
</dbReference>
<dbReference type="SUPFAM" id="SSF48208">
    <property type="entry name" value="Six-hairpin glycosidases"/>
    <property type="match status" value="1"/>
</dbReference>
<feature type="domain" description="Alpha fucosidase A-like C-terminal" evidence="3">
    <location>
        <begin position="762"/>
        <end position="809"/>
    </location>
</feature>
<accession>A0A5C3QFJ0</accession>
<proteinExistence type="predicted"/>
<feature type="domain" description="Glycosyl hydrolase family 95 N-terminal" evidence="2">
    <location>
        <begin position="28"/>
        <end position="265"/>
    </location>
</feature>
<sequence length="844" mass="93181">MWTLALVCLLAGNVIAAPEGFPANGNGLWYTTQGEVWEHTWLPIGNGYLAAMLPGGTTFEYTQLNIESLWSGGPFENSSYNGGNKPLHERENMAKAMADIRQRVFSSENGTIGDVQALVSPITNYGSYAGAGYLLSDLQSTGPISDYSRYLNFETGTTSTLFTQNGISFNRTSFCSHPTQACTQHTTLSRASLAAKKTLPRLTYAFSPYLQEGLPTPNVTCAGSGSLRVRGHVGNPGILYEILATATATRTSGPGGGGGGALPVSCAVYTDPVTGLRNDTLVVSAGITEAWITWVGDTEYSLEHGTEEHGFSFKGLDPHNTLQSRIKSISASPWSFAPALAEHIKDFRATLHDRFSLDLGQKPDLSKTTAEIRSAYLLGKGDVYLEWLVFQMGRYLLAGSARGKLPANLQGKWANGIGNPWSADANINVQMNYWSSEMTGLDVTQSLWDYMEKDWAPRGAYTAKVLYNITRGWVTHNEIFGYTGMKEYEISASWANYPEANAWMMWHVWDHFDYTNDLAWLKAQGYPLLKGVASFHLDRLLPDQHFDDGSLVVNPCNSPEQKPVTFGCAHSQQLIWEMLNSVEKAHTLVGDRDQKFIQEVRAKRARMDKGIHVGSWSQLQEWKVDMDSPTDVHRHLSHLIGLYPGYSISFYDPALQGRDLTRRKVLEAAEVSLEHRGNGTGPDANSGWQKVWRAACWAQLRNSEKFYYILKFAVDQNFAPNLFSLYSPNSIFQIDANLGFPSAVLNAIVQAQDTPTLSTPLTISLLPAIPTEWATGSIKGVRLRGGMSLDLSWNNRAVKSAVLAMDRRARAREIIVLEGESGKVRRKLRAVPGMKRAICGVPCR</sequence>
<feature type="domain" description="Glycosyl hydrolase family 95 catalytic" evidence="4">
    <location>
        <begin position="338"/>
        <end position="746"/>
    </location>
</feature>
<dbReference type="InterPro" id="IPR016518">
    <property type="entry name" value="Alpha-L-fucosidase"/>
</dbReference>
<gene>
    <name evidence="5" type="ORF">BDV98DRAFT_509311</name>
</gene>
<dbReference type="PIRSF" id="PIRSF007663">
    <property type="entry name" value="UCP007663"/>
    <property type="match status" value="1"/>
</dbReference>
<keyword evidence="5" id="KW-0378">Hydrolase</keyword>
<dbReference type="Pfam" id="PF21307">
    <property type="entry name" value="Glyco_hydro_95_C"/>
    <property type="match status" value="1"/>
</dbReference>
<feature type="chain" id="PRO_5022746844" evidence="1">
    <location>
        <begin position="17"/>
        <end position="844"/>
    </location>
</feature>
<dbReference type="Pfam" id="PF14498">
    <property type="entry name" value="Glyco_hyd_65N_2"/>
    <property type="match status" value="1"/>
</dbReference>
<dbReference type="GO" id="GO:0004560">
    <property type="term" value="F:alpha-L-fucosidase activity"/>
    <property type="evidence" value="ECO:0007669"/>
    <property type="project" value="InterPro"/>
</dbReference>
<dbReference type="AlphaFoldDB" id="A0A5C3QFJ0"/>
<organism evidence="5 6">
    <name type="scientific">Pterulicium gracile</name>
    <dbReference type="NCBI Taxonomy" id="1884261"/>
    <lineage>
        <taxon>Eukaryota</taxon>
        <taxon>Fungi</taxon>
        <taxon>Dikarya</taxon>
        <taxon>Basidiomycota</taxon>
        <taxon>Agaricomycotina</taxon>
        <taxon>Agaricomycetes</taxon>
        <taxon>Agaricomycetidae</taxon>
        <taxon>Agaricales</taxon>
        <taxon>Pleurotineae</taxon>
        <taxon>Pterulaceae</taxon>
        <taxon>Pterulicium</taxon>
    </lineage>
</organism>
<dbReference type="InterPro" id="IPR054363">
    <property type="entry name" value="GH95_cat"/>
</dbReference>
<dbReference type="STRING" id="1884261.A0A5C3QFJ0"/>
<dbReference type="InterPro" id="IPR027414">
    <property type="entry name" value="GH95_N_dom"/>
</dbReference>